<dbReference type="Pfam" id="PF01546">
    <property type="entry name" value="Peptidase_M20"/>
    <property type="match status" value="1"/>
</dbReference>
<comment type="caution">
    <text evidence="1">The sequence shown here is derived from an EMBL/GenBank/DDBJ whole genome shotgun (WGS) entry which is preliminary data.</text>
</comment>
<proteinExistence type="predicted"/>
<dbReference type="InterPro" id="IPR002933">
    <property type="entry name" value="Peptidase_M20"/>
</dbReference>
<dbReference type="GO" id="GO:0016787">
    <property type="term" value="F:hydrolase activity"/>
    <property type="evidence" value="ECO:0007669"/>
    <property type="project" value="InterPro"/>
</dbReference>
<dbReference type="AlphaFoldDB" id="X1VYN9"/>
<reference evidence="1" key="1">
    <citation type="journal article" date="2014" name="Front. Microbiol.">
        <title>High frequency of phylogenetically diverse reductive dehalogenase-homologous genes in deep subseafloor sedimentary metagenomes.</title>
        <authorList>
            <person name="Kawai M."/>
            <person name="Futagami T."/>
            <person name="Toyoda A."/>
            <person name="Takaki Y."/>
            <person name="Nishi S."/>
            <person name="Hori S."/>
            <person name="Arai W."/>
            <person name="Tsubouchi T."/>
            <person name="Morono Y."/>
            <person name="Uchiyama I."/>
            <person name="Ito T."/>
            <person name="Fujiyama A."/>
            <person name="Inagaki F."/>
            <person name="Takami H."/>
        </authorList>
    </citation>
    <scope>NUCLEOTIDE SEQUENCE</scope>
    <source>
        <strain evidence="1">Expedition CK06-06</strain>
    </source>
</reference>
<protein>
    <recommendedName>
        <fullName evidence="2">Peptidase M20 dimerisation domain-containing protein</fullName>
    </recommendedName>
</protein>
<gene>
    <name evidence="1" type="ORF">S12H4_56196</name>
</gene>
<name>X1VYN9_9ZZZZ</name>
<dbReference type="EMBL" id="BARW01036151">
    <property type="protein sequence ID" value="GAJ24746.1"/>
    <property type="molecule type" value="Genomic_DNA"/>
</dbReference>
<evidence type="ECO:0008006" key="2">
    <source>
        <dbReference type="Google" id="ProtNLM"/>
    </source>
</evidence>
<dbReference type="SUPFAM" id="SSF53187">
    <property type="entry name" value="Zn-dependent exopeptidases"/>
    <property type="match status" value="1"/>
</dbReference>
<organism evidence="1">
    <name type="scientific">marine sediment metagenome</name>
    <dbReference type="NCBI Taxonomy" id="412755"/>
    <lineage>
        <taxon>unclassified sequences</taxon>
        <taxon>metagenomes</taxon>
        <taxon>ecological metagenomes</taxon>
    </lineage>
</organism>
<accession>X1VYN9</accession>
<dbReference type="Gene3D" id="3.40.630.10">
    <property type="entry name" value="Zn peptidases"/>
    <property type="match status" value="1"/>
</dbReference>
<sequence>MVKIMGFNVKKVTKEEPVIKGMEGSCDLSRFVICGKIPTVVFGPGDVKRAHSVNEFVEVEEIIKAPE</sequence>
<evidence type="ECO:0000313" key="1">
    <source>
        <dbReference type="EMBL" id="GAJ24746.1"/>
    </source>
</evidence>